<evidence type="ECO:0000259" key="6">
    <source>
        <dbReference type="Pfam" id="PF00425"/>
    </source>
</evidence>
<gene>
    <name evidence="7" type="ORF">RDV89_17230</name>
</gene>
<dbReference type="InterPro" id="IPR005801">
    <property type="entry name" value="ADC_synthase"/>
</dbReference>
<keyword evidence="4 7" id="KW-0413">Isomerase</keyword>
<dbReference type="PANTHER" id="PTHR42839">
    <property type="entry name" value="ISOCHORISMATE SYNTHASE ENTC"/>
    <property type="match status" value="1"/>
</dbReference>
<feature type="domain" description="Chorismate-utilising enzyme C-terminal" evidence="6">
    <location>
        <begin position="175"/>
        <end position="433"/>
    </location>
</feature>
<dbReference type="InterPro" id="IPR015890">
    <property type="entry name" value="Chorismate_C"/>
</dbReference>
<dbReference type="RefSeq" id="WP_315734994.1">
    <property type="nucleotide sequence ID" value="NZ_JAVYII010000008.1"/>
</dbReference>
<evidence type="ECO:0000256" key="5">
    <source>
        <dbReference type="ARBA" id="ARBA00041564"/>
    </source>
</evidence>
<comment type="similarity">
    <text evidence="2">Belongs to the isochorismate synthase family.</text>
</comment>
<organism evidence="7 8">
    <name type="scientific">Nocardioides imazamoxiresistens</name>
    <dbReference type="NCBI Taxonomy" id="3231893"/>
    <lineage>
        <taxon>Bacteria</taxon>
        <taxon>Bacillati</taxon>
        <taxon>Actinomycetota</taxon>
        <taxon>Actinomycetes</taxon>
        <taxon>Propionibacteriales</taxon>
        <taxon>Nocardioidaceae</taxon>
        <taxon>Nocardioides</taxon>
    </lineage>
</organism>
<evidence type="ECO:0000313" key="7">
    <source>
        <dbReference type="EMBL" id="MDT9594834.1"/>
    </source>
</evidence>
<evidence type="ECO:0000256" key="1">
    <source>
        <dbReference type="ARBA" id="ARBA00000799"/>
    </source>
</evidence>
<dbReference type="Gene3D" id="3.60.120.10">
    <property type="entry name" value="Anthranilate synthase"/>
    <property type="match status" value="1"/>
</dbReference>
<name>A0ABU3Q034_9ACTN</name>
<dbReference type="SUPFAM" id="SSF56322">
    <property type="entry name" value="ADC synthase"/>
    <property type="match status" value="1"/>
</dbReference>
<dbReference type="PANTHER" id="PTHR42839:SF2">
    <property type="entry name" value="ISOCHORISMATE SYNTHASE ENTC"/>
    <property type="match status" value="1"/>
</dbReference>
<keyword evidence="8" id="KW-1185">Reference proteome</keyword>
<dbReference type="EC" id="5.4.4.2" evidence="3"/>
<dbReference type="Proteomes" id="UP001268542">
    <property type="component" value="Unassembled WGS sequence"/>
</dbReference>
<evidence type="ECO:0000256" key="4">
    <source>
        <dbReference type="ARBA" id="ARBA00023235"/>
    </source>
</evidence>
<evidence type="ECO:0000313" key="8">
    <source>
        <dbReference type="Proteomes" id="UP001268542"/>
    </source>
</evidence>
<dbReference type="GO" id="GO:0008909">
    <property type="term" value="F:isochorismate synthase activity"/>
    <property type="evidence" value="ECO:0007669"/>
    <property type="project" value="UniProtKB-EC"/>
</dbReference>
<reference evidence="7 8" key="1">
    <citation type="submission" date="2023-08" db="EMBL/GenBank/DDBJ databases">
        <title>Nocardioides seae sp. nov., a bacterium isolated from a soil.</title>
        <authorList>
            <person name="Wang X."/>
        </authorList>
    </citation>
    <scope>NUCLEOTIDE SEQUENCE [LARGE SCALE GENOMIC DNA]</scope>
    <source>
        <strain evidence="7 8">YZH12</strain>
    </source>
</reference>
<protein>
    <recommendedName>
        <fullName evidence="3">isochorismate synthase</fullName>
        <ecNumber evidence="3">5.4.4.2</ecNumber>
    </recommendedName>
    <alternativeName>
        <fullName evidence="5">Isochorismate mutase</fullName>
    </alternativeName>
</protein>
<accession>A0ABU3Q034</accession>
<evidence type="ECO:0000256" key="2">
    <source>
        <dbReference type="ARBA" id="ARBA00005297"/>
    </source>
</evidence>
<dbReference type="Pfam" id="PF00425">
    <property type="entry name" value="Chorismate_bind"/>
    <property type="match status" value="1"/>
</dbReference>
<evidence type="ECO:0000256" key="3">
    <source>
        <dbReference type="ARBA" id="ARBA00012824"/>
    </source>
</evidence>
<proteinExistence type="inferred from homology"/>
<dbReference type="NCBIfam" id="TIGR00543">
    <property type="entry name" value="isochor_syn"/>
    <property type="match status" value="1"/>
</dbReference>
<dbReference type="EMBL" id="JAVYII010000008">
    <property type="protein sequence ID" value="MDT9594834.1"/>
    <property type="molecule type" value="Genomic_DNA"/>
</dbReference>
<dbReference type="InterPro" id="IPR004561">
    <property type="entry name" value="IsoChor_synthase"/>
</dbReference>
<comment type="caution">
    <text evidence="7">The sequence shown here is derived from an EMBL/GenBank/DDBJ whole genome shotgun (WGS) entry which is preliminary data.</text>
</comment>
<sequence>MSTRAPSPGVAPGAGDAFPAGTAVPLVVRTVPLEPVPDDASSAPLVDLLPRDGALTWLRGGDGLVGWGTAAVVSTAGADRFRDAEEWWAATTARAVVRDEVGVHGSGLVAFGSFAFADEPGTSTLVVPRVVVGQRGRQRWLTTIGHDSIGMPGLRVADEPAAPDGLRFDRGAVDEDAWRAVVADAVARIEGGELDKVVLARDVVARTDAPLDVRWPLRRLVEAYPTCWTFHVDGLFGATPEMLVRRERGLVTSRVLAGTISRTGDEVRDAGLAGELARSSKDLEEHEYAVRSVADALEPHCSSMNVPESPFVLHLPNVMHLATDVTGVVPDDVDHATSTSLGLAASLHPSAAVGGTPTPVATRLIAEIEGMDRGRYAGPVGWMDAAGDGEWGIALRSAQVVPEGDGSVVRLFAGCGIVAGSDPDAELAESQAKLQPVRQALGHR</sequence>
<comment type="catalytic activity">
    <reaction evidence="1">
        <text>chorismate = isochorismate</text>
        <dbReference type="Rhea" id="RHEA:18985"/>
        <dbReference type="ChEBI" id="CHEBI:29748"/>
        <dbReference type="ChEBI" id="CHEBI:29780"/>
        <dbReference type="EC" id="5.4.4.2"/>
    </reaction>
</comment>